<feature type="region of interest" description="Disordered" evidence="3">
    <location>
        <begin position="36"/>
        <end position="55"/>
    </location>
</feature>
<sequence length="168" mass="18913">MEVKKLVLVIAITMALSITLTLKKFEESSITTEIKTDQTKTTMTDIEGSSTTTTLEPSRSLSRFLAEETKNPRAASHCHKNKMMCEKMYGKGWECCNNKCVNLRNDKANCGGCKKKCKYTGECCRGQCVDVAYDKRHCGRCNNSCQRDNVIFAHKVKIKENAKRNLGL</sequence>
<feature type="signal peptide" evidence="4">
    <location>
        <begin position="1"/>
        <end position="17"/>
    </location>
</feature>
<comment type="similarity">
    <text evidence="1">Belongs to the STIG1 family.</text>
</comment>
<accession>A0ABP0YMP6</accession>
<dbReference type="InterPro" id="IPR006969">
    <property type="entry name" value="Stig-like"/>
</dbReference>
<organism evidence="5 6">
    <name type="scientific">Citrullus colocynthis</name>
    <name type="common">colocynth</name>
    <dbReference type="NCBI Taxonomy" id="252529"/>
    <lineage>
        <taxon>Eukaryota</taxon>
        <taxon>Viridiplantae</taxon>
        <taxon>Streptophyta</taxon>
        <taxon>Embryophyta</taxon>
        <taxon>Tracheophyta</taxon>
        <taxon>Spermatophyta</taxon>
        <taxon>Magnoliopsida</taxon>
        <taxon>eudicotyledons</taxon>
        <taxon>Gunneridae</taxon>
        <taxon>Pentapetalae</taxon>
        <taxon>rosids</taxon>
        <taxon>fabids</taxon>
        <taxon>Cucurbitales</taxon>
        <taxon>Cucurbitaceae</taxon>
        <taxon>Benincaseae</taxon>
        <taxon>Citrullus</taxon>
    </lineage>
</organism>
<keyword evidence="2 4" id="KW-0732">Signal</keyword>
<proteinExistence type="inferred from homology"/>
<dbReference type="PANTHER" id="PTHR33227:SF18">
    <property type="entry name" value="STIGMA-SPECIFIC STIG1-LIKE PROTEIN 3"/>
    <property type="match status" value="1"/>
</dbReference>
<evidence type="ECO:0000256" key="4">
    <source>
        <dbReference type="SAM" id="SignalP"/>
    </source>
</evidence>
<evidence type="ECO:0000313" key="5">
    <source>
        <dbReference type="EMBL" id="CAK9321795.1"/>
    </source>
</evidence>
<evidence type="ECO:0008006" key="7">
    <source>
        <dbReference type="Google" id="ProtNLM"/>
    </source>
</evidence>
<name>A0ABP0YMP6_9ROSI</name>
<dbReference type="Proteomes" id="UP001642487">
    <property type="component" value="Chromosome 5"/>
</dbReference>
<feature type="chain" id="PRO_5047124388" description="Stigma-specific STIG1-like protein 1" evidence="4">
    <location>
        <begin position="18"/>
        <end position="168"/>
    </location>
</feature>
<dbReference type="PANTHER" id="PTHR33227">
    <property type="entry name" value="STIGMA-SPECIFIC STIG1-LIKE PROTEIN 3"/>
    <property type="match status" value="1"/>
</dbReference>
<keyword evidence="6" id="KW-1185">Reference proteome</keyword>
<dbReference type="Pfam" id="PF04885">
    <property type="entry name" value="Stig1"/>
    <property type="match status" value="1"/>
</dbReference>
<evidence type="ECO:0000256" key="1">
    <source>
        <dbReference type="ARBA" id="ARBA00006010"/>
    </source>
</evidence>
<dbReference type="EMBL" id="OZ021739">
    <property type="protein sequence ID" value="CAK9321795.1"/>
    <property type="molecule type" value="Genomic_DNA"/>
</dbReference>
<protein>
    <recommendedName>
        <fullName evidence="7">Stigma-specific STIG1-like protein 1</fullName>
    </recommendedName>
</protein>
<gene>
    <name evidence="5" type="ORF">CITCOLO1_LOCUS13887</name>
</gene>
<evidence type="ECO:0000256" key="2">
    <source>
        <dbReference type="ARBA" id="ARBA00022729"/>
    </source>
</evidence>
<evidence type="ECO:0000313" key="6">
    <source>
        <dbReference type="Proteomes" id="UP001642487"/>
    </source>
</evidence>
<evidence type="ECO:0000256" key="3">
    <source>
        <dbReference type="SAM" id="MobiDB-lite"/>
    </source>
</evidence>
<reference evidence="5 6" key="1">
    <citation type="submission" date="2024-03" db="EMBL/GenBank/DDBJ databases">
        <authorList>
            <person name="Gkanogiannis A."/>
            <person name="Becerra Lopez-Lavalle L."/>
        </authorList>
    </citation>
    <scope>NUCLEOTIDE SEQUENCE [LARGE SCALE GENOMIC DNA]</scope>
</reference>